<reference evidence="5" key="1">
    <citation type="journal article" date="2012" name="Science">
        <title>The Paleozoic origin of enzymatic lignin decomposition reconstructed from 31 fungal genomes.</title>
        <authorList>
            <person name="Floudas D."/>
            <person name="Binder M."/>
            <person name="Riley R."/>
            <person name="Barry K."/>
            <person name="Blanchette R.A."/>
            <person name="Henrissat B."/>
            <person name="Martinez A.T."/>
            <person name="Otillar R."/>
            <person name="Spatafora J.W."/>
            <person name="Yadav J.S."/>
            <person name="Aerts A."/>
            <person name="Benoit I."/>
            <person name="Boyd A."/>
            <person name="Carlson A."/>
            <person name="Copeland A."/>
            <person name="Coutinho P.M."/>
            <person name="de Vries R.P."/>
            <person name="Ferreira P."/>
            <person name="Findley K."/>
            <person name="Foster B."/>
            <person name="Gaskell J."/>
            <person name="Glotzer D."/>
            <person name="Gorecki P."/>
            <person name="Heitman J."/>
            <person name="Hesse C."/>
            <person name="Hori C."/>
            <person name="Igarashi K."/>
            <person name="Jurgens J.A."/>
            <person name="Kallen N."/>
            <person name="Kersten P."/>
            <person name="Kohler A."/>
            <person name="Kuees U."/>
            <person name="Kumar T.K.A."/>
            <person name="Kuo A."/>
            <person name="LaButti K."/>
            <person name="Larrondo L.F."/>
            <person name="Lindquist E."/>
            <person name="Ling A."/>
            <person name="Lombard V."/>
            <person name="Lucas S."/>
            <person name="Lundell T."/>
            <person name="Martin R."/>
            <person name="McLaughlin D.J."/>
            <person name="Morgenstern I."/>
            <person name="Morin E."/>
            <person name="Murat C."/>
            <person name="Nagy L.G."/>
            <person name="Nolan M."/>
            <person name="Ohm R.A."/>
            <person name="Patyshakuliyeva A."/>
            <person name="Rokas A."/>
            <person name="Ruiz-Duenas F.J."/>
            <person name="Sabat G."/>
            <person name="Salamov A."/>
            <person name="Samejima M."/>
            <person name="Schmutz J."/>
            <person name="Slot J.C."/>
            <person name="St John F."/>
            <person name="Stenlid J."/>
            <person name="Sun H."/>
            <person name="Sun S."/>
            <person name="Syed K."/>
            <person name="Tsang A."/>
            <person name="Wiebenga A."/>
            <person name="Young D."/>
            <person name="Pisabarro A."/>
            <person name="Eastwood D.C."/>
            <person name="Martin F."/>
            <person name="Cullen D."/>
            <person name="Grigoriev I.V."/>
            <person name="Hibbett D.S."/>
        </authorList>
    </citation>
    <scope>NUCLEOTIDE SEQUENCE [LARGE SCALE GENOMIC DNA]</scope>
    <source>
        <strain evidence="5">RWD-64-598 SS2</strain>
    </source>
</reference>
<dbReference type="RefSeq" id="XP_007774041.1">
    <property type="nucleotide sequence ID" value="XM_007775851.1"/>
</dbReference>
<feature type="compositionally biased region" description="Basic residues" evidence="2">
    <location>
        <begin position="731"/>
        <end position="746"/>
    </location>
</feature>
<dbReference type="EMBL" id="JH711587">
    <property type="protein sequence ID" value="EIW76061.1"/>
    <property type="molecule type" value="Genomic_DNA"/>
</dbReference>
<feature type="region of interest" description="Disordered" evidence="2">
    <location>
        <begin position="521"/>
        <end position="540"/>
    </location>
</feature>
<feature type="region of interest" description="Disordered" evidence="2">
    <location>
        <begin position="1"/>
        <end position="26"/>
    </location>
</feature>
<feature type="region of interest" description="Disordered" evidence="2">
    <location>
        <begin position="339"/>
        <end position="387"/>
    </location>
</feature>
<comment type="caution">
    <text evidence="4">The sequence shown here is derived from an EMBL/GenBank/DDBJ whole genome shotgun (WGS) entry which is preliminary data.</text>
</comment>
<organism evidence="4 5">
    <name type="scientific">Coniophora puteana (strain RWD-64-598)</name>
    <name type="common">Brown rot fungus</name>
    <dbReference type="NCBI Taxonomy" id="741705"/>
    <lineage>
        <taxon>Eukaryota</taxon>
        <taxon>Fungi</taxon>
        <taxon>Dikarya</taxon>
        <taxon>Basidiomycota</taxon>
        <taxon>Agaricomycotina</taxon>
        <taxon>Agaricomycetes</taxon>
        <taxon>Agaricomycetidae</taxon>
        <taxon>Boletales</taxon>
        <taxon>Coniophorineae</taxon>
        <taxon>Coniophoraceae</taxon>
        <taxon>Coniophora</taxon>
    </lineage>
</organism>
<accession>A0A5M3MBQ2</accession>
<feature type="compositionally biased region" description="Polar residues" evidence="2">
    <location>
        <begin position="345"/>
        <end position="355"/>
    </location>
</feature>
<evidence type="ECO:0000256" key="2">
    <source>
        <dbReference type="SAM" id="MobiDB-lite"/>
    </source>
</evidence>
<feature type="region of interest" description="Disordered" evidence="2">
    <location>
        <begin position="600"/>
        <end position="756"/>
    </location>
</feature>
<feature type="compositionally biased region" description="Polar residues" evidence="2">
    <location>
        <begin position="696"/>
        <end position="715"/>
    </location>
</feature>
<keyword evidence="1" id="KW-0862">Zinc</keyword>
<evidence type="ECO:0000259" key="3">
    <source>
        <dbReference type="PROSITE" id="PS50157"/>
    </source>
</evidence>
<dbReference type="PROSITE" id="PS50157">
    <property type="entry name" value="ZINC_FINGER_C2H2_2"/>
    <property type="match status" value="1"/>
</dbReference>
<feature type="compositionally biased region" description="Polar residues" evidence="2">
    <location>
        <begin position="522"/>
        <end position="540"/>
    </location>
</feature>
<proteinExistence type="predicted"/>
<evidence type="ECO:0000256" key="1">
    <source>
        <dbReference type="PROSITE-ProRule" id="PRU00042"/>
    </source>
</evidence>
<dbReference type="GO" id="GO:0008270">
    <property type="term" value="F:zinc ion binding"/>
    <property type="evidence" value="ECO:0007669"/>
    <property type="project" value="UniProtKB-KW"/>
</dbReference>
<dbReference type="GeneID" id="19209566"/>
<name>A0A5M3MBQ2_CONPW</name>
<dbReference type="InterPro" id="IPR013087">
    <property type="entry name" value="Znf_C2H2_type"/>
</dbReference>
<keyword evidence="5" id="KW-1185">Reference proteome</keyword>
<dbReference type="AlphaFoldDB" id="A0A5M3MBQ2"/>
<sequence>MSVSLRLGDQKCSVTDSPAQSPANSFLDTADRHNKAATFGRNGGYLEVGDLSYTGESRSQEGVHSAMTRGMSSSENEGKQACGGFRTAPWLPPSYAARGYGSVLDIILRSSRLRGVSADGSTRLCTACPEIDLTSFTPESIIEKGAGQMTAPNKLWEDRVHEAFLAWQAPIFEYMIIARSGLPVGVEIKFAWTEKAYLSQCAIDEISERASRFFGALVIYMELRRVESHPPKRASYSLREAYPSYLVNAMIETSMGTLSRSCAKISDSNFRTPHLWEISGRKPSLLLEVEDTSGSSRRPATEVATWGSDREEGEGIIDLGGVKEQSRHILYDSQLNWQRKAPGVSPTSTSRQSTPDLHPDYSPLSETTSAPYTPQASSFEGPLDEAHEPAVAEHTCNDDLVASIRESGVINPIQLLSPQKLPVFEDQITIDVDISPLLNPGPLVFSPPITLSLFPVPQSLIGSRSTFEAELCNKALRCKDGSSVMWQDNPIDEGCWSELCSFDQSDIYSLGSYLDAPLEEGAQSTADTATETPSPSQLPTESLAETTALHLRSLSPLTSCDSSPLSSPRLVRPLPKRAAYEAALETQHGSESGDKFMEKVDEDSDAESGYSGDGSVGSGDDEDYIPSKELGRKRKVRTEVVATQRKRARREGGPMHAARARSAASRRSQPKRVVGNDVPISPIHTADQSPIGGSLVPSQKTSTSNRAQAEENQSGESDDDDDDDDHERPPKVGRSKVSRSTKRRIRPSGGRDQRSGKCVPCRYCDKTFSRGHDAKRHENNTCVHSPSYKQAEVGECPLCGRADLSRKDSMQRHISKCKGGVGDN</sequence>
<keyword evidence="1" id="KW-0863">Zinc-finger</keyword>
<evidence type="ECO:0000313" key="5">
    <source>
        <dbReference type="Proteomes" id="UP000053558"/>
    </source>
</evidence>
<gene>
    <name evidence="4" type="ORF">CONPUDRAFT_77073</name>
</gene>
<dbReference type="Proteomes" id="UP000053558">
    <property type="component" value="Unassembled WGS sequence"/>
</dbReference>
<keyword evidence="1" id="KW-0479">Metal-binding</keyword>
<feature type="compositionally biased region" description="Polar residues" evidence="2">
    <location>
        <begin position="364"/>
        <end position="378"/>
    </location>
</feature>
<protein>
    <recommendedName>
        <fullName evidence="3">C2H2-type domain-containing protein</fullName>
    </recommendedName>
</protein>
<evidence type="ECO:0000313" key="4">
    <source>
        <dbReference type="EMBL" id="EIW76061.1"/>
    </source>
</evidence>
<dbReference type="KEGG" id="cput:CONPUDRAFT_77073"/>
<feature type="compositionally biased region" description="Polar residues" evidence="2">
    <location>
        <begin position="12"/>
        <end position="26"/>
    </location>
</feature>
<feature type="compositionally biased region" description="Acidic residues" evidence="2">
    <location>
        <begin position="716"/>
        <end position="725"/>
    </location>
</feature>
<feature type="domain" description="C2H2-type" evidence="3">
    <location>
        <begin position="759"/>
        <end position="789"/>
    </location>
</feature>
<dbReference type="OrthoDB" id="3069995at2759"/>